<organism evidence="2 3">
    <name type="scientific">Pseudomonas mosselii</name>
    <dbReference type="NCBI Taxonomy" id="78327"/>
    <lineage>
        <taxon>Bacteria</taxon>
        <taxon>Pseudomonadati</taxon>
        <taxon>Pseudomonadota</taxon>
        <taxon>Gammaproteobacteria</taxon>
        <taxon>Pseudomonadales</taxon>
        <taxon>Pseudomonadaceae</taxon>
        <taxon>Pseudomonas</taxon>
    </lineage>
</organism>
<sequence>MRSRLYIAFHLQWILAGLLEQSLHRIRPNIAMDELGADSFDVVELQAIVEETFGIFIPDQVQTYTTFAELVDLVYKAMPSPPAPPR</sequence>
<evidence type="ECO:0000313" key="2">
    <source>
        <dbReference type="EMBL" id="QZP28552.1"/>
    </source>
</evidence>
<dbReference type="EMBL" id="CP081966">
    <property type="protein sequence ID" value="QZP28552.1"/>
    <property type="molecule type" value="Genomic_DNA"/>
</dbReference>
<dbReference type="Proteomes" id="UP000825591">
    <property type="component" value="Chromosome"/>
</dbReference>
<proteinExistence type="predicted"/>
<protein>
    <submittedName>
        <fullName evidence="2">Acyl carrier protein</fullName>
    </submittedName>
</protein>
<feature type="domain" description="Carrier" evidence="1">
    <location>
        <begin position="14"/>
        <end position="74"/>
    </location>
</feature>
<dbReference type="SUPFAM" id="SSF47336">
    <property type="entry name" value="ACP-like"/>
    <property type="match status" value="1"/>
</dbReference>
<reference evidence="2 3" key="1">
    <citation type="submission" date="2021-08" db="EMBL/GenBank/DDBJ databases">
        <title>Bactericidal Effect of Pseudomonas oryziphila sp. nov., a novel Pseudomonas Species Against Xanthomonas oryzae Reduces Disease Severity of Bacterial Leaf Streak of Rice.</title>
        <authorList>
            <person name="Yang R."/>
            <person name="Li S."/>
            <person name="Li Y."/>
            <person name="Yan Y."/>
            <person name="Fang Y."/>
            <person name="Zou L."/>
            <person name="Chen G."/>
        </authorList>
    </citation>
    <scope>NUCLEOTIDE SEQUENCE [LARGE SCALE GENOMIC DNA]</scope>
    <source>
        <strain evidence="2 3">DSM 17497</strain>
    </source>
</reference>
<dbReference type="InterPro" id="IPR009081">
    <property type="entry name" value="PP-bd_ACP"/>
</dbReference>
<dbReference type="InterPro" id="IPR036736">
    <property type="entry name" value="ACP-like_sf"/>
</dbReference>
<dbReference type="RefSeq" id="WP_036986668.1">
    <property type="nucleotide sequence ID" value="NZ_CP081966.1"/>
</dbReference>
<evidence type="ECO:0000259" key="1">
    <source>
        <dbReference type="Pfam" id="PF00550"/>
    </source>
</evidence>
<keyword evidence="3" id="KW-1185">Reference proteome</keyword>
<dbReference type="Gene3D" id="1.10.1200.10">
    <property type="entry name" value="ACP-like"/>
    <property type="match status" value="1"/>
</dbReference>
<name>A0ABX9B624_9PSED</name>
<dbReference type="Pfam" id="PF00550">
    <property type="entry name" value="PP-binding"/>
    <property type="match status" value="1"/>
</dbReference>
<gene>
    <name evidence="2" type="ORF">K5H97_09515</name>
</gene>
<evidence type="ECO:0000313" key="3">
    <source>
        <dbReference type="Proteomes" id="UP000825591"/>
    </source>
</evidence>
<accession>A0ABX9B624</accession>